<sequence>MRSSLARVTASAAIAAAALLTASCAGTPEAAPPVTTAPPAAPTTGATDPATPAPDVTDEAPEPVTATCETLVSTDTLAELEAQSWTYKEEPFVIGDVAPADGISCTWGDFSVATGNVLIFAWAPLTADEVTTAQAQLDEDGWMREDSDAGVYYTEDPMQALNTDENGYGMTYRFGDDWVTLSDTKQGLLLIERPAA</sequence>
<name>A0AA40SMF2_9MICO</name>
<feature type="chain" id="PRO_5041436279" description="Nitrate ABC transporter substrate-binding protein" evidence="2">
    <location>
        <begin position="31"/>
        <end position="196"/>
    </location>
</feature>
<gene>
    <name evidence="3" type="ORF">BKA10_000631</name>
</gene>
<evidence type="ECO:0000256" key="1">
    <source>
        <dbReference type="SAM" id="MobiDB-lite"/>
    </source>
</evidence>
<dbReference type="RefSeq" id="WP_183498564.1">
    <property type="nucleotide sequence ID" value="NZ_BAABCO010000003.1"/>
</dbReference>
<protein>
    <recommendedName>
        <fullName evidence="5">Nitrate ABC transporter substrate-binding protein</fullName>
    </recommendedName>
</protein>
<feature type="compositionally biased region" description="Low complexity" evidence="1">
    <location>
        <begin position="42"/>
        <end position="55"/>
    </location>
</feature>
<keyword evidence="2" id="KW-0732">Signal</keyword>
<comment type="caution">
    <text evidence="3">The sequence shown here is derived from an EMBL/GenBank/DDBJ whole genome shotgun (WGS) entry which is preliminary data.</text>
</comment>
<evidence type="ECO:0000256" key="2">
    <source>
        <dbReference type="SAM" id="SignalP"/>
    </source>
</evidence>
<accession>A0AA40SMF2</accession>
<dbReference type="Proteomes" id="UP000549113">
    <property type="component" value="Unassembled WGS sequence"/>
</dbReference>
<dbReference type="AlphaFoldDB" id="A0AA40SMF2"/>
<proteinExistence type="predicted"/>
<evidence type="ECO:0000313" key="3">
    <source>
        <dbReference type="EMBL" id="MBB4138837.1"/>
    </source>
</evidence>
<reference evidence="3 4" key="1">
    <citation type="submission" date="2020-08" db="EMBL/GenBank/DDBJ databases">
        <title>Sequencing the genomes of 1000 actinobacteria strains.</title>
        <authorList>
            <person name="Klenk H.-P."/>
        </authorList>
    </citation>
    <scope>NUCLEOTIDE SEQUENCE [LARGE SCALE GENOMIC DNA]</scope>
    <source>
        <strain evidence="3 4">DSM 19600</strain>
    </source>
</reference>
<evidence type="ECO:0008006" key="5">
    <source>
        <dbReference type="Google" id="ProtNLM"/>
    </source>
</evidence>
<organism evidence="3 4">
    <name type="scientific">Microbacterium invictum</name>
    <dbReference type="NCBI Taxonomy" id="515415"/>
    <lineage>
        <taxon>Bacteria</taxon>
        <taxon>Bacillati</taxon>
        <taxon>Actinomycetota</taxon>
        <taxon>Actinomycetes</taxon>
        <taxon>Micrococcales</taxon>
        <taxon>Microbacteriaceae</taxon>
        <taxon>Microbacterium</taxon>
    </lineage>
</organism>
<dbReference type="EMBL" id="JACIFH010000001">
    <property type="protein sequence ID" value="MBB4138837.1"/>
    <property type="molecule type" value="Genomic_DNA"/>
</dbReference>
<evidence type="ECO:0000313" key="4">
    <source>
        <dbReference type="Proteomes" id="UP000549113"/>
    </source>
</evidence>
<feature type="region of interest" description="Disordered" evidence="1">
    <location>
        <begin position="29"/>
        <end position="61"/>
    </location>
</feature>
<keyword evidence="4" id="KW-1185">Reference proteome</keyword>
<feature type="signal peptide" evidence="2">
    <location>
        <begin position="1"/>
        <end position="30"/>
    </location>
</feature>
<dbReference type="PROSITE" id="PS51257">
    <property type="entry name" value="PROKAR_LIPOPROTEIN"/>
    <property type="match status" value="1"/>
</dbReference>